<comment type="caution">
    <text evidence="1">The sequence shown here is derived from an EMBL/GenBank/DDBJ whole genome shotgun (WGS) entry which is preliminary data.</text>
</comment>
<proteinExistence type="predicted"/>
<protein>
    <submittedName>
        <fullName evidence="1">Uncharacterized protein</fullName>
    </submittedName>
</protein>
<dbReference type="EMBL" id="JANPWB010000008">
    <property type="protein sequence ID" value="KAJ1159657.1"/>
    <property type="molecule type" value="Genomic_DNA"/>
</dbReference>
<gene>
    <name evidence="1" type="ORF">NDU88_000162</name>
</gene>
<name>A0AAV7S4V8_PLEWA</name>
<dbReference type="Proteomes" id="UP001066276">
    <property type="component" value="Chromosome 4_2"/>
</dbReference>
<reference evidence="1" key="1">
    <citation type="journal article" date="2022" name="bioRxiv">
        <title>Sequencing and chromosome-scale assembly of the giantPleurodeles waltlgenome.</title>
        <authorList>
            <person name="Brown T."/>
            <person name="Elewa A."/>
            <person name="Iarovenko S."/>
            <person name="Subramanian E."/>
            <person name="Araus A.J."/>
            <person name="Petzold A."/>
            <person name="Susuki M."/>
            <person name="Suzuki K.-i.T."/>
            <person name="Hayashi T."/>
            <person name="Toyoda A."/>
            <person name="Oliveira C."/>
            <person name="Osipova E."/>
            <person name="Leigh N.D."/>
            <person name="Simon A."/>
            <person name="Yun M.H."/>
        </authorList>
    </citation>
    <scope>NUCLEOTIDE SEQUENCE</scope>
    <source>
        <strain evidence="1">20211129_DDA</strain>
        <tissue evidence="1">Liver</tissue>
    </source>
</reference>
<organism evidence="1 2">
    <name type="scientific">Pleurodeles waltl</name>
    <name type="common">Iberian ribbed newt</name>
    <dbReference type="NCBI Taxonomy" id="8319"/>
    <lineage>
        <taxon>Eukaryota</taxon>
        <taxon>Metazoa</taxon>
        <taxon>Chordata</taxon>
        <taxon>Craniata</taxon>
        <taxon>Vertebrata</taxon>
        <taxon>Euteleostomi</taxon>
        <taxon>Amphibia</taxon>
        <taxon>Batrachia</taxon>
        <taxon>Caudata</taxon>
        <taxon>Salamandroidea</taxon>
        <taxon>Salamandridae</taxon>
        <taxon>Pleurodelinae</taxon>
        <taxon>Pleurodeles</taxon>
    </lineage>
</organism>
<evidence type="ECO:0000313" key="2">
    <source>
        <dbReference type="Proteomes" id="UP001066276"/>
    </source>
</evidence>
<sequence>MALPWVHFGCPGCGGEGVPDAGTDLCCKRTQTGCKVKSLFQELGDTSREKFQTEFGLVVLDEKQQYGGWSWNTRLSGRRVRPKSKNQEILFGEEAKSGEVIAGNRASWEDLLESD</sequence>
<dbReference type="AlphaFoldDB" id="A0AAV7S4V8"/>
<keyword evidence="2" id="KW-1185">Reference proteome</keyword>
<accession>A0AAV7S4V8</accession>
<evidence type="ECO:0000313" key="1">
    <source>
        <dbReference type="EMBL" id="KAJ1159657.1"/>
    </source>
</evidence>